<dbReference type="Gene3D" id="3.40.50.150">
    <property type="entry name" value="Vaccinia Virus protein VP39"/>
    <property type="match status" value="1"/>
</dbReference>
<name>A0A3Q9L1Q5_STRGD</name>
<dbReference type="RefSeq" id="WP_127182366.1">
    <property type="nucleotide sequence ID" value="NZ_CP029078.1"/>
</dbReference>
<dbReference type="InterPro" id="IPR029063">
    <property type="entry name" value="SAM-dependent_MTases_sf"/>
</dbReference>
<reference evidence="5 7" key="2">
    <citation type="submission" date="2018-12" db="EMBL/GenBank/DDBJ databases">
        <title>Streptomyces griseoviridis F1-27 complete genome.</title>
        <authorList>
            <person name="Mariita R.M."/>
            <person name="Sello J.K."/>
        </authorList>
    </citation>
    <scope>NUCLEOTIDE SEQUENCE [LARGE SCALE GENOMIC DNA]</scope>
    <source>
        <strain evidence="5 7">F1-27</strain>
    </source>
</reference>
<dbReference type="SUPFAM" id="SSF53335">
    <property type="entry name" value="S-adenosyl-L-methionine-dependent methyltransferases"/>
    <property type="match status" value="1"/>
</dbReference>
<dbReference type="PANTHER" id="PTHR43464:SF19">
    <property type="entry name" value="UBIQUINONE BIOSYNTHESIS O-METHYLTRANSFERASE, MITOCHONDRIAL"/>
    <property type="match status" value="1"/>
</dbReference>
<proteinExistence type="predicted"/>
<reference evidence="6 8" key="1">
    <citation type="submission" date="2018-04" db="EMBL/GenBank/DDBJ databases">
        <title>Complete genome sequences of Streptomyces griseoviridis K61 and characterization of antagonistic properties of biological control agents.</title>
        <authorList>
            <person name="Mariita R.M."/>
            <person name="Sello J.K."/>
        </authorList>
    </citation>
    <scope>NUCLEOTIDE SEQUENCE [LARGE SCALE GENOMIC DNA]</scope>
    <source>
        <strain evidence="6 8">K61</strain>
    </source>
</reference>
<evidence type="ECO:0000256" key="1">
    <source>
        <dbReference type="ARBA" id="ARBA00022603"/>
    </source>
</evidence>
<feature type="domain" description="Methyltransferase" evidence="4">
    <location>
        <begin position="71"/>
        <end position="165"/>
    </location>
</feature>
<accession>A0A3Q9L1Q5</accession>
<dbReference type="OrthoDB" id="3172472at2"/>
<evidence type="ECO:0000259" key="4">
    <source>
        <dbReference type="Pfam" id="PF13649"/>
    </source>
</evidence>
<dbReference type="PANTHER" id="PTHR43464">
    <property type="entry name" value="METHYLTRANSFERASE"/>
    <property type="match status" value="1"/>
</dbReference>
<dbReference type="InterPro" id="IPR041698">
    <property type="entry name" value="Methyltransf_25"/>
</dbReference>
<dbReference type="Proteomes" id="UP000271291">
    <property type="component" value="Chromosome"/>
</dbReference>
<evidence type="ECO:0000313" key="6">
    <source>
        <dbReference type="EMBL" id="QCN83560.1"/>
    </source>
</evidence>
<evidence type="ECO:0000256" key="2">
    <source>
        <dbReference type="ARBA" id="ARBA00022679"/>
    </source>
</evidence>
<dbReference type="EMBL" id="CP029078">
    <property type="protein sequence ID" value="QCN83560.1"/>
    <property type="molecule type" value="Genomic_DNA"/>
</dbReference>
<dbReference type="GO" id="GO:0008168">
    <property type="term" value="F:methyltransferase activity"/>
    <property type="evidence" value="ECO:0007669"/>
    <property type="project" value="UniProtKB-KW"/>
</dbReference>
<keyword evidence="3" id="KW-0949">S-adenosyl-L-methionine</keyword>
<sequence>MVDDWLTNTRIETEAELLNSFRKNSTDASEAPSGFDEQWAKQYADRYANRENNEEVVNFLLKYGGSDGTYLDLCCGVGRIAVPLASRGVGVTGVDNAPAMLEVMTERARSASVSVAAILQDCTEVALDETFSLAYVTFNSLFQVGDSAAQEAMLTSAARLLEPGGGLVVEAFVPHPPASSTLQGPIATHVSGSRLETTARNWVLEEQVLWVQRMIVETPGNVRLRSLRFHYQSPAQLDALAERAGFERVAEYTDWSERPLTDDSNNRIAVYRLRSDSPD</sequence>
<dbReference type="EMBL" id="CP034687">
    <property type="protein sequence ID" value="AZS89602.1"/>
    <property type="molecule type" value="Genomic_DNA"/>
</dbReference>
<keyword evidence="1 5" id="KW-0489">Methyltransferase</keyword>
<keyword evidence="8" id="KW-1185">Reference proteome</keyword>
<dbReference type="AlphaFoldDB" id="A0A3Q9L1Q5"/>
<gene>
    <name evidence="6" type="ORF">DDJ31_00065</name>
    <name evidence="5" type="ORF">ELQ87_39170</name>
</gene>
<dbReference type="KEGG" id="sgd:ELQ87_39170"/>
<evidence type="ECO:0000313" key="7">
    <source>
        <dbReference type="Proteomes" id="UP000271291"/>
    </source>
</evidence>
<dbReference type="Pfam" id="PF13649">
    <property type="entry name" value="Methyltransf_25"/>
    <property type="match status" value="1"/>
</dbReference>
<dbReference type="Proteomes" id="UP000501753">
    <property type="component" value="Chromosome"/>
</dbReference>
<evidence type="ECO:0000313" key="8">
    <source>
        <dbReference type="Proteomes" id="UP000501753"/>
    </source>
</evidence>
<evidence type="ECO:0000313" key="5">
    <source>
        <dbReference type="EMBL" id="AZS89602.1"/>
    </source>
</evidence>
<organism evidence="5 7">
    <name type="scientific">Streptomyces griseoviridis</name>
    <dbReference type="NCBI Taxonomy" id="45398"/>
    <lineage>
        <taxon>Bacteria</taxon>
        <taxon>Bacillati</taxon>
        <taxon>Actinomycetota</taxon>
        <taxon>Actinomycetes</taxon>
        <taxon>Kitasatosporales</taxon>
        <taxon>Streptomycetaceae</taxon>
        <taxon>Streptomyces</taxon>
    </lineage>
</organism>
<dbReference type="GO" id="GO:0032259">
    <property type="term" value="P:methylation"/>
    <property type="evidence" value="ECO:0007669"/>
    <property type="project" value="UniProtKB-KW"/>
</dbReference>
<evidence type="ECO:0000256" key="3">
    <source>
        <dbReference type="ARBA" id="ARBA00022691"/>
    </source>
</evidence>
<dbReference type="CDD" id="cd02440">
    <property type="entry name" value="AdoMet_MTases"/>
    <property type="match status" value="1"/>
</dbReference>
<protein>
    <submittedName>
        <fullName evidence="5">Class I SAM-dependent methyltransferase</fullName>
    </submittedName>
</protein>
<keyword evidence="2 5" id="KW-0808">Transferase</keyword>